<reference evidence="4 6" key="3">
    <citation type="submission" date="2017-02" db="EMBL/GenBank/DDBJ databases">
        <authorList>
            <person name="Peterson S.W."/>
        </authorList>
    </citation>
    <scope>NUCLEOTIDE SEQUENCE [LARGE SCALE GENOMIC DNA]</scope>
    <source>
        <strain evidence="4 6">ATCC 43854</strain>
    </source>
</reference>
<organism evidence="3 5">
    <name type="scientific">Fibrobacter intestinalis</name>
    <dbReference type="NCBI Taxonomy" id="28122"/>
    <lineage>
        <taxon>Bacteria</taxon>
        <taxon>Pseudomonadati</taxon>
        <taxon>Fibrobacterota</taxon>
        <taxon>Fibrobacteria</taxon>
        <taxon>Fibrobacterales</taxon>
        <taxon>Fibrobacteraceae</taxon>
        <taxon>Fibrobacter</taxon>
    </lineage>
</organism>
<dbReference type="PROSITE" id="PS51257">
    <property type="entry name" value="PROKAR_LIPOPROTEIN"/>
    <property type="match status" value="1"/>
</dbReference>
<evidence type="ECO:0000313" key="6">
    <source>
        <dbReference type="Proteomes" id="UP000190449"/>
    </source>
</evidence>
<dbReference type="EMBL" id="FUWU01000032">
    <property type="protein sequence ID" value="SJZ88161.1"/>
    <property type="molecule type" value="Genomic_DNA"/>
</dbReference>
<feature type="compositionally biased region" description="Low complexity" evidence="1">
    <location>
        <begin position="20"/>
        <end position="42"/>
    </location>
</feature>
<dbReference type="Proteomes" id="UP000190449">
    <property type="component" value="Unassembled WGS sequence"/>
</dbReference>
<proteinExistence type="predicted"/>
<sequence length="154" mass="16183">MKKMALSSLFAAGLLVACGSSSSSSDDDASSSSQETPSSSSSLADCTLKEEGVKILLPESNSEWKIGDSITVQFVANYVNAGGFRVIYKVDENDKGTDLFSGSVGEEAPDGTSCTTVSAFLDADVVQPSDNAVLRVQSYNAPKIRNDVQIVVKE</sequence>
<keyword evidence="5" id="KW-1185">Reference proteome</keyword>
<gene>
    <name evidence="4" type="ORF">SAMN02745108_01848</name>
    <name evidence="3" type="ORF">SAMN05720469_10379</name>
</gene>
<name>A0A1M6R1U5_9BACT</name>
<dbReference type="AlphaFoldDB" id="A0A1M6R1U5"/>
<keyword evidence="2" id="KW-0732">Signal</keyword>
<reference evidence="5" key="1">
    <citation type="submission" date="2016-11" db="EMBL/GenBank/DDBJ databases">
        <authorList>
            <person name="Varghese N."/>
            <person name="Submissions S."/>
        </authorList>
    </citation>
    <scope>NUCLEOTIDE SEQUENCE [LARGE SCALE GENOMIC DNA]</scope>
    <source>
        <strain evidence="5">UWOS</strain>
    </source>
</reference>
<accession>A0A1T4P9V2</accession>
<feature type="region of interest" description="Disordered" evidence="1">
    <location>
        <begin position="19"/>
        <end position="45"/>
    </location>
</feature>
<evidence type="ECO:0000313" key="5">
    <source>
        <dbReference type="Proteomes" id="UP000184275"/>
    </source>
</evidence>
<dbReference type="STRING" id="28122.SAMN02745108_01848"/>
<feature type="chain" id="PRO_5044562664" evidence="2">
    <location>
        <begin position="26"/>
        <end position="154"/>
    </location>
</feature>
<evidence type="ECO:0000256" key="1">
    <source>
        <dbReference type="SAM" id="MobiDB-lite"/>
    </source>
</evidence>
<dbReference type="Proteomes" id="UP000184275">
    <property type="component" value="Unassembled WGS sequence"/>
</dbReference>
<dbReference type="RefSeq" id="WP_073302395.1">
    <property type="nucleotide sequence ID" value="NZ_FRAW01000003.1"/>
</dbReference>
<evidence type="ECO:0000256" key="2">
    <source>
        <dbReference type="SAM" id="SignalP"/>
    </source>
</evidence>
<feature type="signal peptide" evidence="2">
    <location>
        <begin position="1"/>
        <end position="25"/>
    </location>
</feature>
<evidence type="ECO:0000313" key="3">
    <source>
        <dbReference type="EMBL" id="SHK26328.1"/>
    </source>
</evidence>
<reference evidence="3" key="2">
    <citation type="submission" date="2016-11" db="EMBL/GenBank/DDBJ databases">
        <authorList>
            <person name="Jaros S."/>
            <person name="Januszkiewicz K."/>
            <person name="Wedrychowicz H."/>
        </authorList>
    </citation>
    <scope>NUCLEOTIDE SEQUENCE [LARGE SCALE GENOMIC DNA]</scope>
    <source>
        <strain evidence="3">UWOS</strain>
    </source>
</reference>
<accession>A0A1M6R1U5</accession>
<protein>
    <submittedName>
        <fullName evidence="3">Uncharacterized protein</fullName>
    </submittedName>
</protein>
<dbReference type="EMBL" id="FRAW01000003">
    <property type="protein sequence ID" value="SHK26328.1"/>
    <property type="molecule type" value="Genomic_DNA"/>
</dbReference>
<evidence type="ECO:0000313" key="4">
    <source>
        <dbReference type="EMBL" id="SJZ88161.1"/>
    </source>
</evidence>